<dbReference type="Pfam" id="PF16486">
    <property type="entry name" value="ArgoN"/>
    <property type="match status" value="1"/>
</dbReference>
<name>A0A914UIJ8_9BILA</name>
<dbReference type="SUPFAM" id="SSF101690">
    <property type="entry name" value="PAZ domain"/>
    <property type="match status" value="1"/>
</dbReference>
<evidence type="ECO:0000259" key="2">
    <source>
        <dbReference type="SMART" id="SM01163"/>
    </source>
</evidence>
<evidence type="ECO:0000256" key="1">
    <source>
        <dbReference type="SAM" id="MobiDB-lite"/>
    </source>
</evidence>
<dbReference type="InterPro" id="IPR036085">
    <property type="entry name" value="PAZ_dom_sf"/>
</dbReference>
<keyword evidence="3" id="KW-1185">Reference proteome</keyword>
<dbReference type="InterPro" id="IPR014811">
    <property type="entry name" value="ArgoL1"/>
</dbReference>
<dbReference type="PANTHER" id="PTHR22891">
    <property type="entry name" value="EUKARYOTIC TRANSLATION INITIATION FACTOR 2C"/>
    <property type="match status" value="1"/>
</dbReference>
<feature type="compositionally biased region" description="Gly residues" evidence="1">
    <location>
        <begin position="66"/>
        <end position="81"/>
    </location>
</feature>
<evidence type="ECO:0000313" key="4">
    <source>
        <dbReference type="WBParaSite" id="PSAMB.scaffold10416size4100.g33280.t1"/>
    </source>
</evidence>
<protein>
    <submittedName>
        <fullName evidence="4">Argonaute linker 1 domain-containing protein</fullName>
    </submittedName>
</protein>
<feature type="compositionally biased region" description="Low complexity" evidence="1">
    <location>
        <begin position="82"/>
        <end position="91"/>
    </location>
</feature>
<dbReference type="Pfam" id="PF08699">
    <property type="entry name" value="ArgoL1"/>
    <property type="match status" value="1"/>
</dbReference>
<proteinExistence type="predicted"/>
<dbReference type="SMART" id="SM01163">
    <property type="entry name" value="DUF1785"/>
    <property type="match status" value="1"/>
</dbReference>
<dbReference type="WBParaSite" id="PSAMB.scaffold10416size4100.g33280.t1">
    <property type="protein sequence ID" value="PSAMB.scaffold10416size4100.g33280.t1"/>
    <property type="gene ID" value="PSAMB.scaffold10416size4100.g33280"/>
</dbReference>
<reference evidence="4" key="1">
    <citation type="submission" date="2022-11" db="UniProtKB">
        <authorList>
            <consortium name="WormBaseParasite"/>
        </authorList>
    </citation>
    <scope>IDENTIFICATION</scope>
</reference>
<feature type="domain" description="Argonaute linker 1" evidence="2">
    <location>
        <begin position="262"/>
        <end position="325"/>
    </location>
</feature>
<evidence type="ECO:0000313" key="3">
    <source>
        <dbReference type="Proteomes" id="UP000887566"/>
    </source>
</evidence>
<sequence>MFQIGQSGDTSLMPPTSFMPPLSGLLGQQMSAALPQFGMVSGGNGAQFQPTPPLQLPPIGPPSGPPGGLVPMGGGPPGEFGSGQQPSLAPGGPIGPGGAPAMGALPGAVFMAPRRPNHGVEGRPIVLRANHFAVRIPGGVIQHYAIDVQPDKCPRRVNREIVNTMIRAYQKIFNNIRPVYDGKRNMYTRDPLPIGRDRVELEVTLPGDSAVERQFTVSIKWMSQVSLSLLDEAMEGRIRTVPFESVQAMDVILRHLPSLKYTPVGRSFFSPPNSGSTHHPQPGYHSESKLGGGREVWFGFHQSVRPSQWKMMLNIDVSATAFYRSMPVIEFIAEVLELPIQALAERR</sequence>
<dbReference type="Proteomes" id="UP000887566">
    <property type="component" value="Unplaced"/>
</dbReference>
<feature type="region of interest" description="Disordered" evidence="1">
    <location>
        <begin position="59"/>
        <end position="100"/>
    </location>
</feature>
<organism evidence="3 4">
    <name type="scientific">Plectus sambesii</name>
    <dbReference type="NCBI Taxonomy" id="2011161"/>
    <lineage>
        <taxon>Eukaryota</taxon>
        <taxon>Metazoa</taxon>
        <taxon>Ecdysozoa</taxon>
        <taxon>Nematoda</taxon>
        <taxon>Chromadorea</taxon>
        <taxon>Plectida</taxon>
        <taxon>Plectina</taxon>
        <taxon>Plectoidea</taxon>
        <taxon>Plectidae</taxon>
        <taxon>Plectus</taxon>
    </lineage>
</organism>
<dbReference type="InterPro" id="IPR032474">
    <property type="entry name" value="Argonaute_N"/>
</dbReference>
<dbReference type="AlphaFoldDB" id="A0A914UIJ8"/>
<accession>A0A914UIJ8</accession>